<dbReference type="AlphaFoldDB" id="A0A7S4N845"/>
<evidence type="ECO:0008006" key="4">
    <source>
        <dbReference type="Google" id="ProtNLM"/>
    </source>
</evidence>
<dbReference type="InterPro" id="IPR011990">
    <property type="entry name" value="TPR-like_helical_dom_sf"/>
</dbReference>
<name>A0A7S4N845_GUITH</name>
<reference evidence="3" key="1">
    <citation type="submission" date="2021-01" db="EMBL/GenBank/DDBJ databases">
        <authorList>
            <person name="Corre E."/>
            <person name="Pelletier E."/>
            <person name="Niang G."/>
            <person name="Scheremetjew M."/>
            <person name="Finn R."/>
            <person name="Kale V."/>
            <person name="Holt S."/>
            <person name="Cochrane G."/>
            <person name="Meng A."/>
            <person name="Brown T."/>
            <person name="Cohen L."/>
        </authorList>
    </citation>
    <scope>NUCLEOTIDE SEQUENCE</scope>
    <source>
        <strain evidence="3">CCMP 2712</strain>
    </source>
</reference>
<dbReference type="SMART" id="SM00028">
    <property type="entry name" value="TPR"/>
    <property type="match status" value="4"/>
</dbReference>
<dbReference type="PANTHER" id="PTHR45641">
    <property type="entry name" value="TETRATRICOPEPTIDE REPEAT PROTEIN (AFU_ORTHOLOGUE AFUA_6G03870)"/>
    <property type="match status" value="1"/>
</dbReference>
<dbReference type="Gene3D" id="1.25.40.10">
    <property type="entry name" value="Tetratricopeptide repeat domain"/>
    <property type="match status" value="2"/>
</dbReference>
<evidence type="ECO:0000313" key="3">
    <source>
        <dbReference type="EMBL" id="CAE2270718.1"/>
    </source>
</evidence>
<evidence type="ECO:0000256" key="1">
    <source>
        <dbReference type="ARBA" id="ARBA00022737"/>
    </source>
</evidence>
<dbReference type="SUPFAM" id="SSF48452">
    <property type="entry name" value="TPR-like"/>
    <property type="match status" value="2"/>
</dbReference>
<sequence>MEMEMSPGYGSIDESNEFMEQFSHALHSHSQGAPHKRTVTAEAALTDAMSYQENAVQFMRKGRYAEALQFYDKCLKIQLKALGDLHPLVAQTIDFMGVALLRLDRAYDALETFEKSLAIYQHLGGAGKRVDWALTVMHVGQALELQAENIPKKVSQLQDNQIDKLTKEALAKYNMALEVFKVLEREDPDIDIANIMHCKGNVYNIRGQYKEALRHFKYALGDKLQILGENDPSVAWTKNNIANSLKGLGQIDEAIKWYKEALDMVSKHFGHDHPEVAHVHWNLALAYQTKGEMEAERRAAKGRRSFWFRLFFGKGRRRAHEGSDFLKMEKHLVHAFDVFQSRLGQDHTFVSSVLLCSVCSLSRSPGRR</sequence>
<evidence type="ECO:0000256" key="2">
    <source>
        <dbReference type="ARBA" id="ARBA00022803"/>
    </source>
</evidence>
<dbReference type="InterPro" id="IPR019734">
    <property type="entry name" value="TPR_rpt"/>
</dbReference>
<dbReference type="Pfam" id="PF13424">
    <property type="entry name" value="TPR_12"/>
    <property type="match status" value="2"/>
</dbReference>
<dbReference type="PANTHER" id="PTHR45641:SF19">
    <property type="entry name" value="NEPHROCYSTIN-3"/>
    <property type="match status" value="1"/>
</dbReference>
<gene>
    <name evidence="3" type="ORF">GTHE00462_LOCUS6920</name>
</gene>
<organism evidence="3">
    <name type="scientific">Guillardia theta</name>
    <name type="common">Cryptophyte</name>
    <name type="synonym">Cryptomonas phi</name>
    <dbReference type="NCBI Taxonomy" id="55529"/>
    <lineage>
        <taxon>Eukaryota</taxon>
        <taxon>Cryptophyceae</taxon>
        <taxon>Pyrenomonadales</taxon>
        <taxon>Geminigeraceae</taxon>
        <taxon>Guillardia</taxon>
    </lineage>
</organism>
<keyword evidence="1" id="KW-0677">Repeat</keyword>
<protein>
    <recommendedName>
        <fullName evidence="4">Kinesin light chain</fullName>
    </recommendedName>
</protein>
<proteinExistence type="predicted"/>
<dbReference type="EMBL" id="HBKN01008814">
    <property type="protein sequence ID" value="CAE2270718.1"/>
    <property type="molecule type" value="Transcribed_RNA"/>
</dbReference>
<keyword evidence="2" id="KW-0802">TPR repeat</keyword>
<accession>A0A7S4N845</accession>